<evidence type="ECO:0000256" key="5">
    <source>
        <dbReference type="ARBA" id="ARBA00022475"/>
    </source>
</evidence>
<feature type="domain" description="Calx-beta" evidence="22">
    <location>
        <begin position="526"/>
        <end position="625"/>
    </location>
</feature>
<keyword evidence="16 20" id="KW-0472">Membrane</keyword>
<keyword evidence="24" id="KW-1185">Reference proteome</keyword>
<dbReference type="Pfam" id="PF16494">
    <property type="entry name" value="Na_Ca_ex_C"/>
    <property type="match status" value="1"/>
</dbReference>
<keyword evidence="12" id="KW-0112">Calmodulin-binding</keyword>
<evidence type="ECO:0000256" key="7">
    <source>
        <dbReference type="ARBA" id="ARBA00022692"/>
    </source>
</evidence>
<evidence type="ECO:0000256" key="3">
    <source>
        <dbReference type="ARBA" id="ARBA00022448"/>
    </source>
</evidence>
<dbReference type="SUPFAM" id="SSF141072">
    <property type="entry name" value="CalX-like"/>
    <property type="match status" value="2"/>
</dbReference>
<dbReference type="PANTHER" id="PTHR11878:SF65">
    <property type="entry name" value="NA_CA-EXCHANGE PROTEIN, ISOFORM G"/>
    <property type="match status" value="1"/>
</dbReference>
<evidence type="ECO:0000256" key="20">
    <source>
        <dbReference type="SAM" id="Phobius"/>
    </source>
</evidence>
<dbReference type="SMART" id="SM00237">
    <property type="entry name" value="Calx_beta"/>
    <property type="match status" value="2"/>
</dbReference>
<feature type="transmembrane region" description="Helical" evidence="20">
    <location>
        <begin position="192"/>
        <end position="217"/>
    </location>
</feature>
<evidence type="ECO:0000256" key="15">
    <source>
        <dbReference type="ARBA" id="ARBA00023065"/>
    </source>
</evidence>
<dbReference type="PANTHER" id="PTHR11878">
    <property type="entry name" value="SODIUM/CALCIUM EXCHANGER"/>
    <property type="match status" value="1"/>
</dbReference>
<dbReference type="EMBL" id="WJQU01000001">
    <property type="protein sequence ID" value="KAJ6649303.1"/>
    <property type="molecule type" value="Genomic_DNA"/>
</dbReference>
<comment type="subcellular location">
    <subcellularLocation>
        <location evidence="1">Cell membrane</location>
        <topology evidence="1">Multi-pass membrane protein</topology>
    </subcellularLocation>
</comment>
<keyword evidence="4" id="KW-0050">Antiport</keyword>
<dbReference type="Gene3D" id="2.60.40.2030">
    <property type="match status" value="2"/>
</dbReference>
<evidence type="ECO:0000256" key="4">
    <source>
        <dbReference type="ARBA" id="ARBA00022449"/>
    </source>
</evidence>
<evidence type="ECO:0000313" key="24">
    <source>
        <dbReference type="Proteomes" id="UP001151699"/>
    </source>
</evidence>
<keyword evidence="11" id="KW-0106">Calcium</keyword>
<feature type="transmembrane region" description="Helical" evidence="20">
    <location>
        <begin position="824"/>
        <end position="844"/>
    </location>
</feature>
<evidence type="ECO:0000256" key="12">
    <source>
        <dbReference type="ARBA" id="ARBA00022860"/>
    </source>
</evidence>
<comment type="caution">
    <text evidence="23">The sequence shown here is derived from an EMBL/GenBank/DDBJ whole genome shotgun (WGS) entry which is preliminary data.</text>
</comment>
<evidence type="ECO:0000256" key="13">
    <source>
        <dbReference type="ARBA" id="ARBA00022989"/>
    </source>
</evidence>
<evidence type="ECO:0000256" key="2">
    <source>
        <dbReference type="ARBA" id="ARBA00007489"/>
    </source>
</evidence>
<name>A0A9Q0NFQ4_9DIPT</name>
<evidence type="ECO:0000256" key="21">
    <source>
        <dbReference type="SAM" id="SignalP"/>
    </source>
</evidence>
<dbReference type="GO" id="GO:0046872">
    <property type="term" value="F:metal ion binding"/>
    <property type="evidence" value="ECO:0007669"/>
    <property type="project" value="UniProtKB-KW"/>
</dbReference>
<dbReference type="Proteomes" id="UP001151699">
    <property type="component" value="Chromosome A"/>
</dbReference>
<keyword evidence="17" id="KW-0325">Glycoprotein</keyword>
<feature type="signal peptide" evidence="21">
    <location>
        <begin position="1"/>
        <end position="21"/>
    </location>
</feature>
<sequence length="920" mass="102446">MSTSVYCTVVLLFTLVVITASFPSLSPDENANLSESSSTLSTTLSTTLTSLLPTSEIGSSTNESIDNDFEEFEVRDATKCVEGIILSVWQPQENLTFSDRLFRGSVYFLVMAYLFVGVAIVSDRFMAAIEVITSNEKKVKVRKPDGSVQVIKVRVWNETVANLTLMALGSSSPEILLSIIEVIGKNFKAGDLGPGTIVGSAAFNLFIIIGVCISVVPNGEYRKIKHLRVFLITASWSVFAYVWLFLILSYFSPGRVEVWEAVLTFIFFPLCVYMAYAAELRLYFYKYLSKEYRMNKRGIVIQSEAHSVTCNGNDKVGSLGNIMELYEEEKHFEDARKEYMTMLQTVRQEFPNSSLEKLEIIAQERLMTREPKSRAFYRIQATRKIIGSGDILRKIAIQAENDLTEVKAELQRLIAEPEEEKEICRVFFEPGHYAIMENCDNFQARVVRRGDLSSTVTVTYETEDGSAEADIDYVRTKGTLIFSPGVTEQRFSLQVIDDELYEQDKHFYVRLSHVSEPAILSTPKVATIMIIDDDHGGSFTFTCKDHELVESVGVYELKVQRNFGARGKVVVPYWTENGTAKAGKDFEPLQGQLEFENNECEKVIRLVVVEEGSYEKDVSLSVELGEPRVVGAYDIEEADAKAPEDLTEKDKLVLLGRPKLGEITKAHLRIKESGEFKNTVDKLVQRANHNILIGKSSYKQQFKDAWNVSAGDSNDENAEPSRFDYVMHYISLFWKLIFAVIPPPEMYGGYICFTVSILFIGYLTTLLGDVASHFGCTLGVKDSVTAIVFVAGGTSLPDTFASKIAAVNDKRADNAIGNVTGSNAVNVFLGIGIAWTLAAIYHAYHGLVFEVNPGTLGFSLSLFLAAALIAFAVLFYRRSRGGELGGPKASKYTASAILIALWVFYLIVSTLEAYGFIKGF</sequence>
<accession>A0A9Q0NFQ4</accession>
<comment type="similarity">
    <text evidence="2">Belongs to the Ca(2+):cation antiporter (CaCA) (TC 2.A.19) family. SLC8 subfamily.</text>
</comment>
<dbReference type="GO" id="GO:0005432">
    <property type="term" value="F:calcium:sodium antiporter activity"/>
    <property type="evidence" value="ECO:0007669"/>
    <property type="project" value="InterPro"/>
</dbReference>
<evidence type="ECO:0000256" key="1">
    <source>
        <dbReference type="ARBA" id="ARBA00004651"/>
    </source>
</evidence>
<feature type="transmembrane region" description="Helical" evidence="20">
    <location>
        <begin position="896"/>
        <end position="917"/>
    </location>
</feature>
<organism evidence="23 24">
    <name type="scientific">Pseudolycoriella hygida</name>
    <dbReference type="NCBI Taxonomy" id="35572"/>
    <lineage>
        <taxon>Eukaryota</taxon>
        <taxon>Metazoa</taxon>
        <taxon>Ecdysozoa</taxon>
        <taxon>Arthropoda</taxon>
        <taxon>Hexapoda</taxon>
        <taxon>Insecta</taxon>
        <taxon>Pterygota</taxon>
        <taxon>Neoptera</taxon>
        <taxon>Endopterygota</taxon>
        <taxon>Diptera</taxon>
        <taxon>Nematocera</taxon>
        <taxon>Sciaroidea</taxon>
        <taxon>Sciaridae</taxon>
        <taxon>Pseudolycoriella</taxon>
    </lineage>
</organism>
<dbReference type="GO" id="GO:0030424">
    <property type="term" value="C:axon"/>
    <property type="evidence" value="ECO:0007669"/>
    <property type="project" value="TreeGrafter"/>
</dbReference>
<dbReference type="PRINTS" id="PR01259">
    <property type="entry name" value="NACAEXCHNGR"/>
</dbReference>
<feature type="chain" id="PRO_5040470739" evidence="21">
    <location>
        <begin position="22"/>
        <end position="920"/>
    </location>
</feature>
<keyword evidence="15" id="KW-0406">Ion transport</keyword>
<evidence type="ECO:0000256" key="10">
    <source>
        <dbReference type="ARBA" id="ARBA00022737"/>
    </source>
</evidence>
<proteinExistence type="inferred from homology"/>
<dbReference type="InterPro" id="IPR032452">
    <property type="entry name" value="Na_Ca_Ex_C-exten"/>
</dbReference>
<evidence type="ECO:0000313" key="23">
    <source>
        <dbReference type="EMBL" id="KAJ6649303.1"/>
    </source>
</evidence>
<keyword evidence="10" id="KW-0677">Repeat</keyword>
<evidence type="ECO:0000256" key="18">
    <source>
        <dbReference type="ARBA" id="ARBA00023201"/>
    </source>
</evidence>
<evidence type="ECO:0000256" key="14">
    <source>
        <dbReference type="ARBA" id="ARBA00023053"/>
    </source>
</evidence>
<gene>
    <name evidence="23" type="primary">SLC8A3</name>
    <name evidence="23" type="ORF">Bhyg_04537</name>
</gene>
<keyword evidence="5" id="KW-1003">Cell membrane</keyword>
<feature type="transmembrane region" description="Helical" evidence="20">
    <location>
        <begin position="263"/>
        <end position="284"/>
    </location>
</feature>
<dbReference type="Pfam" id="PF03160">
    <property type="entry name" value="Calx-beta"/>
    <property type="match status" value="1"/>
</dbReference>
<dbReference type="InterPro" id="IPR044880">
    <property type="entry name" value="NCX_ion-bd_dom_sf"/>
</dbReference>
<feature type="transmembrane region" description="Helical" evidence="20">
    <location>
        <begin position="160"/>
        <end position="180"/>
    </location>
</feature>
<feature type="transmembrane region" description="Helical" evidence="20">
    <location>
        <begin position="856"/>
        <end position="876"/>
    </location>
</feature>
<feature type="transmembrane region" description="Helical" evidence="20">
    <location>
        <begin position="747"/>
        <end position="768"/>
    </location>
</feature>
<dbReference type="Gene3D" id="1.20.1420.30">
    <property type="entry name" value="NCX, central ion-binding region"/>
    <property type="match status" value="2"/>
</dbReference>
<dbReference type="GO" id="GO:0098794">
    <property type="term" value="C:postsynapse"/>
    <property type="evidence" value="ECO:0007669"/>
    <property type="project" value="TreeGrafter"/>
</dbReference>
<dbReference type="GO" id="GO:0042383">
    <property type="term" value="C:sarcolemma"/>
    <property type="evidence" value="ECO:0007669"/>
    <property type="project" value="TreeGrafter"/>
</dbReference>
<keyword evidence="3" id="KW-0813">Transport</keyword>
<evidence type="ECO:0000256" key="11">
    <source>
        <dbReference type="ARBA" id="ARBA00022837"/>
    </source>
</evidence>
<dbReference type="GO" id="GO:0007154">
    <property type="term" value="P:cell communication"/>
    <property type="evidence" value="ECO:0007669"/>
    <property type="project" value="InterPro"/>
</dbReference>
<dbReference type="InterPro" id="IPR003644">
    <property type="entry name" value="Calx_beta"/>
</dbReference>
<feature type="transmembrane region" description="Helical" evidence="20">
    <location>
        <begin position="101"/>
        <end position="121"/>
    </location>
</feature>
<keyword evidence="18" id="KW-0739">Sodium transport</keyword>
<evidence type="ECO:0000256" key="16">
    <source>
        <dbReference type="ARBA" id="ARBA00023136"/>
    </source>
</evidence>
<keyword evidence="13 20" id="KW-1133">Transmembrane helix</keyword>
<protein>
    <submittedName>
        <fullName evidence="23">Sodium/calcium exchanger 3</fullName>
    </submittedName>
</protein>
<reference evidence="23" key="1">
    <citation type="submission" date="2022-07" db="EMBL/GenBank/DDBJ databases">
        <authorList>
            <person name="Trinca V."/>
            <person name="Uliana J.V.C."/>
            <person name="Torres T.T."/>
            <person name="Ward R.J."/>
            <person name="Monesi N."/>
        </authorList>
    </citation>
    <scope>NUCLEOTIDE SEQUENCE</scope>
    <source>
        <strain evidence="23">HSMRA1968</strain>
        <tissue evidence="23">Whole embryos</tissue>
    </source>
</reference>
<dbReference type="Pfam" id="PF01699">
    <property type="entry name" value="Na_Ca_ex"/>
    <property type="match status" value="2"/>
</dbReference>
<evidence type="ECO:0000256" key="8">
    <source>
        <dbReference type="ARBA" id="ARBA00022723"/>
    </source>
</evidence>
<feature type="domain" description="Calx-beta" evidence="22">
    <location>
        <begin position="413"/>
        <end position="512"/>
    </location>
</feature>
<dbReference type="NCBIfam" id="TIGR00845">
    <property type="entry name" value="caca"/>
    <property type="match status" value="1"/>
</dbReference>
<evidence type="ECO:0000256" key="17">
    <source>
        <dbReference type="ARBA" id="ARBA00023180"/>
    </source>
</evidence>
<comment type="catalytic activity">
    <reaction evidence="19">
        <text>Ca(2+)(in) + 3 Na(+)(out) = Ca(2+)(out) + 3 Na(+)(in)</text>
        <dbReference type="Rhea" id="RHEA:69955"/>
        <dbReference type="ChEBI" id="CHEBI:29101"/>
        <dbReference type="ChEBI" id="CHEBI:29108"/>
    </reaction>
</comment>
<evidence type="ECO:0000256" key="19">
    <source>
        <dbReference type="ARBA" id="ARBA00033667"/>
    </source>
</evidence>
<evidence type="ECO:0000259" key="22">
    <source>
        <dbReference type="SMART" id="SM00237"/>
    </source>
</evidence>
<keyword evidence="8" id="KW-0479">Metal-binding</keyword>
<dbReference type="InterPro" id="IPR004837">
    <property type="entry name" value="NaCa_Exmemb"/>
</dbReference>
<dbReference type="OrthoDB" id="418484at2759"/>
<dbReference type="GO" id="GO:0098703">
    <property type="term" value="P:calcium ion import across plasma membrane"/>
    <property type="evidence" value="ECO:0007669"/>
    <property type="project" value="TreeGrafter"/>
</dbReference>
<keyword evidence="9 21" id="KW-0732">Signal</keyword>
<dbReference type="GO" id="GO:0005516">
    <property type="term" value="F:calmodulin binding"/>
    <property type="evidence" value="ECO:0007669"/>
    <property type="project" value="UniProtKB-KW"/>
</dbReference>
<keyword evidence="7 20" id="KW-0812">Transmembrane</keyword>
<keyword evidence="6" id="KW-0109">Calcium transport</keyword>
<evidence type="ECO:0000256" key="9">
    <source>
        <dbReference type="ARBA" id="ARBA00022729"/>
    </source>
</evidence>
<dbReference type="AlphaFoldDB" id="A0A9Q0NFQ4"/>
<dbReference type="InterPro" id="IPR038081">
    <property type="entry name" value="CalX-like_sf"/>
</dbReference>
<evidence type="ECO:0000256" key="6">
    <source>
        <dbReference type="ARBA" id="ARBA00022568"/>
    </source>
</evidence>
<dbReference type="InterPro" id="IPR051171">
    <property type="entry name" value="CaCA"/>
</dbReference>
<dbReference type="InterPro" id="IPR004836">
    <property type="entry name" value="Na_Ca_Ex"/>
</dbReference>
<keyword evidence="14" id="KW-0915">Sodium</keyword>
<feature type="transmembrane region" description="Helical" evidence="20">
    <location>
        <begin position="229"/>
        <end position="251"/>
    </location>
</feature>